<reference evidence="3" key="2">
    <citation type="submission" date="2014-09" db="EMBL/GenBank/DDBJ databases">
        <authorList>
            <person name="Mudge J."/>
            <person name="Ramaraj T."/>
            <person name="Lindquist I.E."/>
            <person name="Bharti A.K."/>
            <person name="Sundararajan A."/>
            <person name="Cameron C.T."/>
            <person name="Woodward J.E."/>
            <person name="May G.D."/>
            <person name="Brubaker C."/>
            <person name="Broadhvest J."/>
            <person name="Wilkins T.A."/>
        </authorList>
    </citation>
    <scope>NUCLEOTIDE SEQUENCE</scope>
    <source>
        <strain evidence="3">cv. AKA8401</strain>
    </source>
</reference>
<sequence>MSKIAKTIYVMFCASVKEICDLCLKQVTKWRDAIKDALHIKFKLSAGKEKQAKICEQSKVFIDAVQEFNGKTISSGLFQSLEAWLSSV</sequence>
<proteinExistence type="predicted"/>
<dbReference type="EMBL" id="JRRC01263705">
    <property type="protein sequence ID" value="KHG02409.1"/>
    <property type="molecule type" value="Genomic_DNA"/>
</dbReference>
<reference evidence="1" key="1">
    <citation type="submission" date="2014-09" db="EMBL/GenBank/DDBJ databases">
        <title>G. arboreum L. cv. AKA8401 A2 genome assembly version 1.0.</title>
        <authorList>
            <person name="Mudge J."/>
            <person name="Ramaraj T."/>
            <person name="Lindquist I.E."/>
            <person name="Bharti A.K."/>
            <person name="Sundararajan A."/>
            <person name="Cameron C.T."/>
            <person name="Woodward J.E."/>
            <person name="May G.D."/>
            <person name="Brubaker C."/>
            <person name="Broadhvest J."/>
            <person name="Wilkins T.A."/>
        </authorList>
    </citation>
    <scope>NUCLEOTIDE SEQUENCE</scope>
</reference>
<protein>
    <submittedName>
        <fullName evidence="1">Hemocyanin G chain</fullName>
    </submittedName>
</protein>
<dbReference type="Proteomes" id="UP000032142">
    <property type="component" value="Unassembled WGS sequence"/>
</dbReference>
<evidence type="ECO:0000313" key="3">
    <source>
        <dbReference type="Proteomes" id="UP000032142"/>
    </source>
</evidence>
<name>A0A0B0MSE2_GOSAR</name>
<dbReference type="AlphaFoldDB" id="A0A0B0MSE2"/>
<dbReference type="PANTHER" id="PTHR35021">
    <property type="match status" value="1"/>
</dbReference>
<evidence type="ECO:0000313" key="1">
    <source>
        <dbReference type="EMBL" id="KHG02409.1"/>
    </source>
</evidence>
<keyword evidence="3" id="KW-1185">Reference proteome</keyword>
<gene>
    <name evidence="1" type="ORF">F383_26083</name>
    <name evidence="2" type="ORF">F383_31318</name>
</gene>
<accession>A0A0B0MSE2</accession>
<evidence type="ECO:0000313" key="2">
    <source>
        <dbReference type="EMBL" id="KHG24324.1"/>
    </source>
</evidence>
<dbReference type="PANTHER" id="PTHR35021:SF7">
    <property type="entry name" value="PROTEIN FB17, PUTATIVE-RELATED"/>
    <property type="match status" value="1"/>
</dbReference>
<dbReference type="EMBL" id="KN428415">
    <property type="protein sequence ID" value="KHG24324.1"/>
    <property type="molecule type" value="Genomic_DNA"/>
</dbReference>
<organism evidence="1 3">
    <name type="scientific">Gossypium arboreum</name>
    <name type="common">Tree cotton</name>
    <name type="synonym">Gossypium nanking</name>
    <dbReference type="NCBI Taxonomy" id="29729"/>
    <lineage>
        <taxon>Eukaryota</taxon>
        <taxon>Viridiplantae</taxon>
        <taxon>Streptophyta</taxon>
        <taxon>Embryophyta</taxon>
        <taxon>Tracheophyta</taxon>
        <taxon>Spermatophyta</taxon>
        <taxon>Magnoliopsida</taxon>
        <taxon>eudicotyledons</taxon>
        <taxon>Gunneridae</taxon>
        <taxon>Pentapetalae</taxon>
        <taxon>rosids</taxon>
        <taxon>malvids</taxon>
        <taxon>Malvales</taxon>
        <taxon>Malvaceae</taxon>
        <taxon>Malvoideae</taxon>
        <taxon>Gossypium</taxon>
    </lineage>
</organism>